<reference evidence="17" key="3">
    <citation type="submission" date="2022-01" db="EMBL/GenBank/DDBJ databases">
        <authorList>
            <person name="Rubenstein D.R."/>
        </authorList>
    </citation>
    <scope>NUCLEOTIDE SEQUENCE</scope>
    <source>
        <strain evidence="17">SS15</strain>
        <tissue evidence="17">Liver</tissue>
    </source>
</reference>
<dbReference type="GO" id="GO:0046872">
    <property type="term" value="F:metal ion binding"/>
    <property type="evidence" value="ECO:0007669"/>
    <property type="project" value="UniProtKB-KW"/>
</dbReference>
<evidence type="ECO:0000256" key="13">
    <source>
        <dbReference type="ARBA" id="ARBA00023242"/>
    </source>
</evidence>
<dbReference type="GO" id="GO:0005737">
    <property type="term" value="C:cytoplasm"/>
    <property type="evidence" value="ECO:0007669"/>
    <property type="project" value="UniProtKB-SubCell"/>
</dbReference>
<evidence type="ECO:0000256" key="2">
    <source>
        <dbReference type="ARBA" id="ARBA00004123"/>
    </source>
</evidence>
<name>A0A835NGI5_9PASS</name>
<feature type="compositionally biased region" description="Basic and acidic residues" evidence="14">
    <location>
        <begin position="366"/>
        <end position="379"/>
    </location>
</feature>
<feature type="non-terminal residue" evidence="16">
    <location>
        <position position="1"/>
    </location>
</feature>
<dbReference type="EMBL" id="JADDUC010000227">
    <property type="protein sequence ID" value="KAG0115402.1"/>
    <property type="molecule type" value="Genomic_DNA"/>
</dbReference>
<evidence type="ECO:0000313" key="17">
    <source>
        <dbReference type="EMBL" id="KAI1243427.1"/>
    </source>
</evidence>
<evidence type="ECO:0000256" key="7">
    <source>
        <dbReference type="ARBA" id="ARBA00022670"/>
    </source>
</evidence>
<reference evidence="17 18" key="2">
    <citation type="journal article" date="2021" name="J. Hered.">
        <title>Feather Gene Expression Elucidates the Developmental Basis of Plumage Iridescence in African Starlings.</title>
        <authorList>
            <person name="Rubenstein D.R."/>
            <person name="Corvelo A."/>
            <person name="MacManes M.D."/>
            <person name="Maia R."/>
            <person name="Narzisi G."/>
            <person name="Rousaki A."/>
            <person name="Vandenabeele P."/>
            <person name="Shawkey M.D."/>
            <person name="Solomon J."/>
        </authorList>
    </citation>
    <scope>NUCLEOTIDE SEQUENCE [LARGE SCALE GENOMIC DNA]</scope>
    <source>
        <strain evidence="17">SS15</strain>
    </source>
</reference>
<dbReference type="SMART" id="SM00232">
    <property type="entry name" value="JAB_MPN"/>
    <property type="match status" value="1"/>
</dbReference>
<organism evidence="16">
    <name type="scientific">Lamprotornis superbus</name>
    <dbReference type="NCBI Taxonomy" id="245042"/>
    <lineage>
        <taxon>Eukaryota</taxon>
        <taxon>Metazoa</taxon>
        <taxon>Chordata</taxon>
        <taxon>Craniata</taxon>
        <taxon>Vertebrata</taxon>
        <taxon>Euteleostomi</taxon>
        <taxon>Archelosauria</taxon>
        <taxon>Archosauria</taxon>
        <taxon>Dinosauria</taxon>
        <taxon>Saurischia</taxon>
        <taxon>Theropoda</taxon>
        <taxon>Coelurosauria</taxon>
        <taxon>Aves</taxon>
        <taxon>Neognathae</taxon>
        <taxon>Neoaves</taxon>
        <taxon>Telluraves</taxon>
        <taxon>Australaves</taxon>
        <taxon>Passeriformes</taxon>
        <taxon>Sturnidae</taxon>
        <taxon>Lamprotornis</taxon>
    </lineage>
</organism>
<feature type="non-terminal residue" evidence="16">
    <location>
        <position position="394"/>
    </location>
</feature>
<evidence type="ECO:0000256" key="12">
    <source>
        <dbReference type="ARBA" id="ARBA00023049"/>
    </source>
</evidence>
<dbReference type="GO" id="GO:0008237">
    <property type="term" value="F:metallopeptidase activity"/>
    <property type="evidence" value="ECO:0007669"/>
    <property type="project" value="UniProtKB-KW"/>
</dbReference>
<dbReference type="Gene3D" id="3.40.140.10">
    <property type="entry name" value="Cytidine Deaminase, domain 2"/>
    <property type="match status" value="1"/>
</dbReference>
<feature type="compositionally biased region" description="Gly residues" evidence="14">
    <location>
        <begin position="385"/>
        <end position="394"/>
    </location>
</feature>
<dbReference type="EMBL" id="JADDUC020000001">
    <property type="protein sequence ID" value="KAI1243427.1"/>
    <property type="molecule type" value="Genomic_DNA"/>
</dbReference>
<evidence type="ECO:0000256" key="5">
    <source>
        <dbReference type="ARBA" id="ARBA00014880"/>
    </source>
</evidence>
<dbReference type="SUPFAM" id="SSF102712">
    <property type="entry name" value="JAB1/MPN domain"/>
    <property type="match status" value="1"/>
</dbReference>
<comment type="caution">
    <text evidence="16">The sequence shown here is derived from an EMBL/GenBank/DDBJ whole genome shotgun (WGS) entry which is preliminary data.</text>
</comment>
<dbReference type="FunFam" id="3.40.140.10:FF:000203">
    <property type="entry name" value="COP9 signalosome complex subunit 5"/>
    <property type="match status" value="1"/>
</dbReference>
<dbReference type="InterPro" id="IPR040961">
    <property type="entry name" value="CSN5_C"/>
</dbReference>
<keyword evidence="6" id="KW-0963">Cytoplasm</keyword>
<dbReference type="InterPro" id="IPR000555">
    <property type="entry name" value="JAMM/MPN+_dom"/>
</dbReference>
<protein>
    <recommendedName>
        <fullName evidence="5">COP9 signalosome complex subunit 5</fullName>
    </recommendedName>
</protein>
<evidence type="ECO:0000256" key="4">
    <source>
        <dbReference type="ARBA" id="ARBA00006008"/>
    </source>
</evidence>
<dbReference type="GO" id="GO:0006508">
    <property type="term" value="P:proteolysis"/>
    <property type="evidence" value="ECO:0007669"/>
    <property type="project" value="UniProtKB-KW"/>
</dbReference>
<accession>A0A835NGI5</accession>
<keyword evidence="10" id="KW-0378">Hydrolase</keyword>
<evidence type="ECO:0000256" key="8">
    <source>
        <dbReference type="ARBA" id="ARBA00022723"/>
    </source>
</evidence>
<keyword evidence="7" id="KW-0645">Protease</keyword>
<evidence type="ECO:0000256" key="14">
    <source>
        <dbReference type="SAM" id="MobiDB-lite"/>
    </source>
</evidence>
<dbReference type="PANTHER" id="PTHR10410">
    <property type="entry name" value="EUKARYOTIC TRANSLATION INITIATION FACTOR 3 -RELATED"/>
    <property type="match status" value="1"/>
</dbReference>
<sequence length="394" mass="43563">RSWRPSPGPRSEWKRAGGAAGPAERPGGRAGGEDRPDLIDGSAFPSRPLRCCSHHYFKYCKISALALLKMVMHARSGGNLEVMGLMLGKVDGETMIIMDSFALPVEGTETRVNAQAAAYEYMAAYIENAKQVGRLENAIGWYHSHPGYGCWLSGIDVSTQMLNQQFQEPFVAVVIDPTRTISAGKVNLGAFRTYPKGYKPPDEGPSEYQTIPLNKIEDFGVHCKQYYALEVSYFKSSLDRKLLELLWNKYWVNTLSSSSLLTNADYTTGQVFDLSEKLEQSEAQLGRGSFMLGLETHDKKSEDKLAKATRDSCKTTIEAIHGLMSQFLQQPSHLLSQHFLTLPHALTCGLIQLPIDHLRVLDDDVSHHTKEHPGSHGLDDEGEKGSSGFGKTQG</sequence>
<evidence type="ECO:0000256" key="10">
    <source>
        <dbReference type="ARBA" id="ARBA00022801"/>
    </source>
</evidence>
<keyword evidence="12" id="KW-0482">Metalloprotease</keyword>
<evidence type="ECO:0000256" key="1">
    <source>
        <dbReference type="ARBA" id="ARBA00001968"/>
    </source>
</evidence>
<reference evidence="16" key="1">
    <citation type="submission" date="2020-10" db="EMBL/GenBank/DDBJ databases">
        <title>Feather gene expression reveals the developmental basis of iridescence in African starlings.</title>
        <authorList>
            <person name="Rubenstein D.R."/>
        </authorList>
    </citation>
    <scope>NUCLEOTIDE SEQUENCE</scope>
    <source>
        <strain evidence="16">SS15</strain>
        <tissue evidence="16">Liver</tissue>
    </source>
</reference>
<evidence type="ECO:0000256" key="3">
    <source>
        <dbReference type="ARBA" id="ARBA00004496"/>
    </source>
</evidence>
<feature type="region of interest" description="Disordered" evidence="14">
    <location>
        <begin position="366"/>
        <end position="394"/>
    </location>
</feature>
<keyword evidence="18" id="KW-1185">Reference proteome</keyword>
<dbReference type="OrthoDB" id="10266268at2759"/>
<evidence type="ECO:0000256" key="9">
    <source>
        <dbReference type="ARBA" id="ARBA00022790"/>
    </source>
</evidence>
<keyword evidence="11" id="KW-0862">Zinc</keyword>
<keyword evidence="13" id="KW-0539">Nucleus</keyword>
<evidence type="ECO:0000256" key="6">
    <source>
        <dbReference type="ARBA" id="ARBA00022490"/>
    </source>
</evidence>
<dbReference type="PROSITE" id="PS50249">
    <property type="entry name" value="MPN"/>
    <property type="match status" value="1"/>
</dbReference>
<dbReference type="AlphaFoldDB" id="A0A835NGI5"/>
<dbReference type="InterPro" id="IPR050242">
    <property type="entry name" value="JAMM_MPN+_peptidase_M67A"/>
</dbReference>
<evidence type="ECO:0000259" key="15">
    <source>
        <dbReference type="PROSITE" id="PS50249"/>
    </source>
</evidence>
<feature type="region of interest" description="Disordered" evidence="14">
    <location>
        <begin position="1"/>
        <end position="39"/>
    </location>
</feature>
<comment type="cofactor">
    <cofactor evidence="1">
        <name>a divalent metal cation</name>
        <dbReference type="ChEBI" id="CHEBI:60240"/>
    </cofactor>
</comment>
<dbReference type="CDD" id="cd08069">
    <property type="entry name" value="MPN_RPN11_CSN5"/>
    <property type="match status" value="1"/>
</dbReference>
<dbReference type="Proteomes" id="UP000618051">
    <property type="component" value="Unassembled WGS sequence"/>
</dbReference>
<dbReference type="Pfam" id="PF01398">
    <property type="entry name" value="JAB"/>
    <property type="match status" value="1"/>
</dbReference>
<comment type="similarity">
    <text evidence="4">Belongs to the peptidase M67A family. CSN5 subfamily.</text>
</comment>
<keyword evidence="9" id="KW-0736">Signalosome</keyword>
<keyword evidence="8" id="KW-0479">Metal-binding</keyword>
<gene>
    <name evidence="17" type="ORF">IHE44_0001046</name>
    <name evidence="16" type="ORF">IHE44_006064</name>
</gene>
<feature type="domain" description="MPN" evidence="15">
    <location>
        <begin position="60"/>
        <end position="197"/>
    </location>
</feature>
<dbReference type="Pfam" id="PF18323">
    <property type="entry name" value="CSN5_C"/>
    <property type="match status" value="1"/>
</dbReference>
<evidence type="ECO:0000256" key="11">
    <source>
        <dbReference type="ARBA" id="ARBA00022833"/>
    </source>
</evidence>
<comment type="subcellular location">
    <subcellularLocation>
        <location evidence="3">Cytoplasm</location>
    </subcellularLocation>
    <subcellularLocation>
        <location evidence="2">Nucleus</location>
    </subcellularLocation>
</comment>
<dbReference type="InterPro" id="IPR037518">
    <property type="entry name" value="MPN"/>
</dbReference>
<proteinExistence type="inferred from homology"/>
<dbReference type="GO" id="GO:0008180">
    <property type="term" value="C:COP9 signalosome"/>
    <property type="evidence" value="ECO:0007669"/>
    <property type="project" value="UniProtKB-KW"/>
</dbReference>
<evidence type="ECO:0000313" key="18">
    <source>
        <dbReference type="Proteomes" id="UP000618051"/>
    </source>
</evidence>
<evidence type="ECO:0000313" key="16">
    <source>
        <dbReference type="EMBL" id="KAG0115402.1"/>
    </source>
</evidence>